<name>A0A545VR22_9HYPO</name>
<dbReference type="GO" id="GO:0005739">
    <property type="term" value="C:mitochondrion"/>
    <property type="evidence" value="ECO:0007669"/>
    <property type="project" value="TreeGrafter"/>
</dbReference>
<keyword evidence="2" id="KW-0456">Lyase</keyword>
<dbReference type="EMBL" id="SPUK01000016">
    <property type="protein sequence ID" value="TQV92111.1"/>
    <property type="molecule type" value="Genomic_DNA"/>
</dbReference>
<protein>
    <submittedName>
        <fullName evidence="4">Phosphatidylserine decarboxylase family protein</fullName>
    </submittedName>
</protein>
<reference evidence="4 5" key="1">
    <citation type="journal article" date="2019" name="Appl. Microbiol. Biotechnol.">
        <title>Genome sequence of Isaria javanica and comparative genome analysis insights into family S53 peptidase evolution in fungal entomopathogens.</title>
        <authorList>
            <person name="Lin R."/>
            <person name="Zhang X."/>
            <person name="Xin B."/>
            <person name="Zou M."/>
            <person name="Gao Y."/>
            <person name="Qin F."/>
            <person name="Hu Q."/>
            <person name="Xie B."/>
            <person name="Cheng X."/>
        </authorList>
    </citation>
    <scope>NUCLEOTIDE SEQUENCE [LARGE SCALE GENOMIC DNA]</scope>
    <source>
        <strain evidence="4 5">IJ1G</strain>
    </source>
</reference>
<keyword evidence="5" id="KW-1185">Reference proteome</keyword>
<dbReference type="STRING" id="43265.A0A545VR22"/>
<dbReference type="InterPro" id="IPR022237">
    <property type="entry name" value="PsiD-like"/>
</dbReference>
<sequence length="424" mass="46557">MEVKALPVSATGFAPVVQNLLLKIESDPELIFLFEKAFREIPAEFQDAPDGFGFKRVRDHVELVHAIDRGLKTVPSWLSIAHSDCVIGCPINEALIWLMNTRTGSQILSRSDMNSMLGDILKEWGTLLSSGQSTHVLRNEDGGWLSRVAREELLRAVNTAHNAPFQVSSFEEAFVCDPSRPAYGFKSWDDFFTRVFRPGLRPVALPEDDSVIVNPCESLPFALATGVRTRQQFRLKGTTYSFEAMLNDDTMATRFAGGTVLQGWLSLLNYHRWHAPVAGTVVKSIHVDGTYFAADPAYGFELMDADGQPTPDRQAPDASQKLISSIATREVIIIEADDGRIGHVGFVAIGMADVSGCVATVCEGEHVSKGQEIGSFHYGGSSYCLLFQKDVSLRFSPLVEAALQGQAEIMEKCIALNSEIARVI</sequence>
<dbReference type="Pfam" id="PF02666">
    <property type="entry name" value="PS_Dcarbxylase"/>
    <property type="match status" value="1"/>
</dbReference>
<evidence type="ECO:0000259" key="3">
    <source>
        <dbReference type="Pfam" id="PF12588"/>
    </source>
</evidence>
<organism evidence="4 5">
    <name type="scientific">Cordyceps javanica</name>
    <dbReference type="NCBI Taxonomy" id="43265"/>
    <lineage>
        <taxon>Eukaryota</taxon>
        <taxon>Fungi</taxon>
        <taxon>Dikarya</taxon>
        <taxon>Ascomycota</taxon>
        <taxon>Pezizomycotina</taxon>
        <taxon>Sordariomycetes</taxon>
        <taxon>Hypocreomycetidae</taxon>
        <taxon>Hypocreales</taxon>
        <taxon>Cordycipitaceae</taxon>
        <taxon>Cordyceps</taxon>
    </lineage>
</organism>
<accession>A0A545VR22</accession>
<dbReference type="Pfam" id="PF12588">
    <property type="entry name" value="PSDC"/>
    <property type="match status" value="1"/>
</dbReference>
<dbReference type="GO" id="GO:0006646">
    <property type="term" value="P:phosphatidylethanolamine biosynthetic process"/>
    <property type="evidence" value="ECO:0007669"/>
    <property type="project" value="TreeGrafter"/>
</dbReference>
<dbReference type="OrthoDB" id="5973539at2759"/>
<dbReference type="GO" id="GO:0004609">
    <property type="term" value="F:phosphatidylserine decarboxylase activity"/>
    <property type="evidence" value="ECO:0007669"/>
    <property type="project" value="InterPro"/>
</dbReference>
<dbReference type="InterPro" id="IPR003817">
    <property type="entry name" value="PS_Dcarbxylase"/>
</dbReference>
<evidence type="ECO:0000256" key="1">
    <source>
        <dbReference type="ARBA" id="ARBA00022793"/>
    </source>
</evidence>
<evidence type="ECO:0000313" key="4">
    <source>
        <dbReference type="EMBL" id="TQV92111.1"/>
    </source>
</evidence>
<dbReference type="Proteomes" id="UP000315783">
    <property type="component" value="Unassembled WGS sequence"/>
</dbReference>
<keyword evidence="1" id="KW-0210">Decarboxylase</keyword>
<feature type="domain" description="L-tryptophan decarboxylase PsiD-like" evidence="3">
    <location>
        <begin position="15"/>
        <end position="153"/>
    </location>
</feature>
<dbReference type="PANTHER" id="PTHR10067">
    <property type="entry name" value="PHOSPHATIDYLSERINE DECARBOXYLASE"/>
    <property type="match status" value="1"/>
</dbReference>
<dbReference type="PANTHER" id="PTHR10067:SF9">
    <property type="entry name" value="PHOSPHATIDYLSERINE DECARBOXYLASE FAMILY PROTEIN (AFU_ORTHOLOGUE AFUA_7G01730)"/>
    <property type="match status" value="1"/>
</dbReference>
<proteinExistence type="predicted"/>
<dbReference type="AlphaFoldDB" id="A0A545VR22"/>
<comment type="caution">
    <text evidence="4">The sequence shown here is derived from an EMBL/GenBank/DDBJ whole genome shotgun (WGS) entry which is preliminary data.</text>
</comment>
<evidence type="ECO:0000256" key="2">
    <source>
        <dbReference type="ARBA" id="ARBA00023239"/>
    </source>
</evidence>
<gene>
    <name evidence="4" type="ORF">IF1G_09183</name>
</gene>
<evidence type="ECO:0000313" key="5">
    <source>
        <dbReference type="Proteomes" id="UP000315783"/>
    </source>
</evidence>